<dbReference type="GO" id="GO:0022625">
    <property type="term" value="C:cytosolic large ribosomal subunit"/>
    <property type="evidence" value="ECO:0007669"/>
    <property type="project" value="InterPro"/>
</dbReference>
<dbReference type="RefSeq" id="WP_148683572.1">
    <property type="nucleotide sequence ID" value="NZ_JADEZV010000002.1"/>
</dbReference>
<keyword evidence="2 5" id="KW-0689">Ribosomal protein</keyword>
<evidence type="ECO:0000259" key="6">
    <source>
        <dbReference type="Pfam" id="PF01248"/>
    </source>
</evidence>
<comment type="similarity">
    <text evidence="1 5">Belongs to the eukaryotic ribosomal protein eL30 family.</text>
</comment>
<dbReference type="InterPro" id="IPR004038">
    <property type="entry name" value="Ribosomal_eL8/eL30/eS12/Gad45"/>
</dbReference>
<proteinExistence type="inferred from homology"/>
<protein>
    <recommendedName>
        <fullName evidence="4 5">Large ribosomal subunit protein eL30</fullName>
    </recommendedName>
</protein>
<evidence type="ECO:0000256" key="3">
    <source>
        <dbReference type="ARBA" id="ARBA00023274"/>
    </source>
</evidence>
<dbReference type="GO" id="GO:0006412">
    <property type="term" value="P:translation"/>
    <property type="evidence" value="ECO:0007669"/>
    <property type="project" value="UniProtKB-UniRule"/>
</dbReference>
<evidence type="ECO:0000313" key="7">
    <source>
        <dbReference type="EMBL" id="MBE9391197.1"/>
    </source>
</evidence>
<evidence type="ECO:0000313" key="8">
    <source>
        <dbReference type="Proteomes" id="UP000652307"/>
    </source>
</evidence>
<dbReference type="PANTHER" id="PTHR11449">
    <property type="entry name" value="RIBOSOMAL PROTEIN L30"/>
    <property type="match status" value="1"/>
</dbReference>
<accession>A0A843ADJ9</accession>
<comment type="caution">
    <text evidence="7">The sequence shown here is derived from an EMBL/GenBank/DDBJ whole genome shotgun (WGS) entry which is preliminary data.</text>
</comment>
<dbReference type="InterPro" id="IPR039109">
    <property type="entry name" value="Ribosomal_eL30-like"/>
</dbReference>
<evidence type="ECO:0000256" key="4">
    <source>
        <dbReference type="ARBA" id="ARBA00035231"/>
    </source>
</evidence>
<dbReference type="AlphaFoldDB" id="A0A843ADJ9"/>
<name>A0A843ADJ9_9CREN</name>
<dbReference type="PROSITE" id="PS00709">
    <property type="entry name" value="RIBOSOMAL_L30E_1"/>
    <property type="match status" value="1"/>
</dbReference>
<organism evidence="7 8">
    <name type="scientific">Fervidicoccus fontis</name>
    <dbReference type="NCBI Taxonomy" id="683846"/>
    <lineage>
        <taxon>Archaea</taxon>
        <taxon>Thermoproteota</taxon>
        <taxon>Thermoprotei</taxon>
        <taxon>Fervidicoccales</taxon>
        <taxon>Fervidicoccaceae</taxon>
        <taxon>Fervidicoccus</taxon>
    </lineage>
</organism>
<sequence>MASFENEIKMVIRTGKLEIGSQSTIKTLKHGKSKMVVIASNADPSVKKDIEYYAKLSQTPIYVFQGTSVELGTLLGKPFPIQALSIIDVGDSKILELVET</sequence>
<dbReference type="Proteomes" id="UP000652307">
    <property type="component" value="Unassembled WGS sequence"/>
</dbReference>
<dbReference type="EMBL" id="JADEZV010000002">
    <property type="protein sequence ID" value="MBE9391197.1"/>
    <property type="molecule type" value="Genomic_DNA"/>
</dbReference>
<dbReference type="HAMAP" id="MF_00481">
    <property type="entry name" value="Ribosomal_eL30"/>
    <property type="match status" value="1"/>
</dbReference>
<dbReference type="SUPFAM" id="SSF55315">
    <property type="entry name" value="L30e-like"/>
    <property type="match status" value="1"/>
</dbReference>
<gene>
    <name evidence="5" type="primary">rpl30e</name>
    <name evidence="7" type="ORF">IOK49_03780</name>
</gene>
<dbReference type="GO" id="GO:0003735">
    <property type="term" value="F:structural constituent of ribosome"/>
    <property type="evidence" value="ECO:0007669"/>
    <property type="project" value="InterPro"/>
</dbReference>
<evidence type="ECO:0000256" key="2">
    <source>
        <dbReference type="ARBA" id="ARBA00022980"/>
    </source>
</evidence>
<dbReference type="InterPro" id="IPR022991">
    <property type="entry name" value="Ribosomal_eL30_CS"/>
</dbReference>
<evidence type="ECO:0000256" key="5">
    <source>
        <dbReference type="HAMAP-Rule" id="MF_00481"/>
    </source>
</evidence>
<dbReference type="Pfam" id="PF01248">
    <property type="entry name" value="Ribosomal_L7Ae"/>
    <property type="match status" value="1"/>
</dbReference>
<dbReference type="GO" id="GO:0003723">
    <property type="term" value="F:RNA binding"/>
    <property type="evidence" value="ECO:0007669"/>
    <property type="project" value="InterPro"/>
</dbReference>
<dbReference type="InterPro" id="IPR029064">
    <property type="entry name" value="Ribosomal_eL30-like_sf"/>
</dbReference>
<dbReference type="NCBIfam" id="NF002172">
    <property type="entry name" value="PRK01018.1"/>
    <property type="match status" value="1"/>
</dbReference>
<evidence type="ECO:0000256" key="1">
    <source>
        <dbReference type="ARBA" id="ARBA00007326"/>
    </source>
</evidence>
<dbReference type="PROSITE" id="PS00993">
    <property type="entry name" value="RIBOSOMAL_L30E_2"/>
    <property type="match status" value="1"/>
</dbReference>
<feature type="domain" description="Ribosomal protein eL8/eL30/eS12/Gadd45" evidence="6">
    <location>
        <begin position="4"/>
        <end position="95"/>
    </location>
</feature>
<reference evidence="7" key="1">
    <citation type="submission" date="2020-10" db="EMBL/GenBank/DDBJ databases">
        <title>Fervidococcus fontis strain 3639Fd - the first crenarchaeon capable of growth on lipids.</title>
        <authorList>
            <person name="Kochetkova T.V."/>
            <person name="Elcheninov A.G."/>
            <person name="Toschakov S.V."/>
            <person name="Kublanov I.V."/>
        </authorList>
    </citation>
    <scope>NUCLEOTIDE SEQUENCE</scope>
    <source>
        <strain evidence="7">3639Fd</strain>
    </source>
</reference>
<dbReference type="InterPro" id="IPR000231">
    <property type="entry name" value="Ribosomal_eL30"/>
</dbReference>
<dbReference type="GeneID" id="12449675"/>
<keyword evidence="3 5" id="KW-0687">Ribonucleoprotein</keyword>
<dbReference type="Gene3D" id="3.30.1330.30">
    <property type="match status" value="1"/>
</dbReference>